<dbReference type="InterPro" id="IPR000254">
    <property type="entry name" value="CBD"/>
</dbReference>
<feature type="signal peptide" evidence="17">
    <location>
        <begin position="1"/>
        <end position="16"/>
    </location>
</feature>
<evidence type="ECO:0000256" key="5">
    <source>
        <dbReference type="ARBA" id="ARBA00022729"/>
    </source>
</evidence>
<dbReference type="Proteomes" id="UP000219338">
    <property type="component" value="Unassembled WGS sequence"/>
</dbReference>
<sequence>MFAYLTLLFYAASVSAHTIFQENTTAPAPSSLPSNSTAASTTAPGPSNSTVASTTSAAATTPSSGASVARFGQCGGATYTGPTACASPFTCTKFSDYAYVDLRYRWQAETPHLAFKYIKNLLFTFVAAAALLVDARTVFSAVSVDGVSQGHGVGVRVPSTNAPITDINSDDLICNTNFIQPVSDAVIKVAGGETVTAQFHRTSAGYTGPDPADPIDPTEKGQTWGTVFNDSVAHFFDRTSLGLSVSSVFRWIVQVTQEASTFLYSHITGLKWFKIFEDGYDSVTHQWGSDILYLNGGNATFTIPSCLPSGNYLLRAEYINLSDATFYPGAQFFMSCAQLSISSSTTALETPATVSFPGAYTIADPGIITSIFGISSYTPPEATPIGLYVNVLRLHEGSGRSPREHLWFSKALPTLSRCLPNVTNLTVDCIVPDTFDPSSWAALLNGFHKVTSFSLFFCRFTSPTEVLQLIASFPRMSSLYIARLGFIEDPRRVVTDSMIPPPPELALLNVQQMHVPFLLHWLTEHRIRIRSATFTSVHSASMESIGKFVYQLGPSLEYISLCEPETERLQPGVFAAEYFKLAANTHLRSLDINRMSAIGGLPWLSDLLSQIKSEDLECVRFAIMTHTVDLLQKVPWSQVDHILSRLPSIRTVKFRFFMDSSLWKKAAIFVKTQVPKLIDRGVRIEFEL</sequence>
<dbReference type="EMBL" id="FUEG01000008">
    <property type="protein sequence ID" value="SJL07493.1"/>
    <property type="molecule type" value="Genomic_DNA"/>
</dbReference>
<dbReference type="SUPFAM" id="SSF57180">
    <property type="entry name" value="Cellulose-binding domain"/>
    <property type="match status" value="1"/>
</dbReference>
<dbReference type="InterPro" id="IPR035971">
    <property type="entry name" value="CBD_sf"/>
</dbReference>
<dbReference type="PANTHER" id="PTHR33353">
    <property type="entry name" value="PUTATIVE (AFU_ORTHOLOGUE AFUA_1G12560)-RELATED"/>
    <property type="match status" value="1"/>
</dbReference>
<keyword evidence="7" id="KW-0560">Oxidoreductase</keyword>
<organism evidence="19 20">
    <name type="scientific">Armillaria ostoyae</name>
    <name type="common">Armillaria root rot fungus</name>
    <dbReference type="NCBI Taxonomy" id="47428"/>
    <lineage>
        <taxon>Eukaryota</taxon>
        <taxon>Fungi</taxon>
        <taxon>Dikarya</taxon>
        <taxon>Basidiomycota</taxon>
        <taxon>Agaricomycotina</taxon>
        <taxon>Agaricomycetes</taxon>
        <taxon>Agaricomycetidae</taxon>
        <taxon>Agaricales</taxon>
        <taxon>Marasmiineae</taxon>
        <taxon>Physalacriaceae</taxon>
        <taxon>Armillaria</taxon>
    </lineage>
</organism>
<evidence type="ECO:0000256" key="15">
    <source>
        <dbReference type="ARBA" id="ARBA00047174"/>
    </source>
</evidence>
<dbReference type="GO" id="GO:0046872">
    <property type="term" value="F:metal ion binding"/>
    <property type="evidence" value="ECO:0007669"/>
    <property type="project" value="UniProtKB-KW"/>
</dbReference>
<dbReference type="Gene3D" id="2.70.50.70">
    <property type="match status" value="1"/>
</dbReference>
<reference evidence="20" key="1">
    <citation type="journal article" date="2017" name="Nat. Ecol. Evol.">
        <title>Genome expansion and lineage-specific genetic innovations in the forest pathogenic fungi Armillaria.</title>
        <authorList>
            <person name="Sipos G."/>
            <person name="Prasanna A.N."/>
            <person name="Walter M.C."/>
            <person name="O'Connor E."/>
            <person name="Balint B."/>
            <person name="Krizsan K."/>
            <person name="Kiss B."/>
            <person name="Hess J."/>
            <person name="Varga T."/>
            <person name="Slot J."/>
            <person name="Riley R."/>
            <person name="Boka B."/>
            <person name="Rigling D."/>
            <person name="Barry K."/>
            <person name="Lee J."/>
            <person name="Mihaltcheva S."/>
            <person name="LaButti K."/>
            <person name="Lipzen A."/>
            <person name="Waldron R."/>
            <person name="Moloney N.M."/>
            <person name="Sperisen C."/>
            <person name="Kredics L."/>
            <person name="Vagvoelgyi C."/>
            <person name="Patrignani A."/>
            <person name="Fitzpatrick D."/>
            <person name="Nagy I."/>
            <person name="Doyle S."/>
            <person name="Anderson J.B."/>
            <person name="Grigoriev I.V."/>
            <person name="Gueldener U."/>
            <person name="Muensterkoetter M."/>
            <person name="Nagy L.G."/>
        </authorList>
    </citation>
    <scope>NUCLEOTIDE SEQUENCE [LARGE SCALE GENOMIC DNA]</scope>
    <source>
        <strain evidence="20">C18/9</strain>
    </source>
</reference>
<name>A0A284RFG6_ARMOS</name>
<keyword evidence="20" id="KW-1185">Reference proteome</keyword>
<keyword evidence="11" id="KW-0119">Carbohydrate metabolism</keyword>
<dbReference type="Pfam" id="PF03443">
    <property type="entry name" value="AA9"/>
    <property type="match status" value="1"/>
</dbReference>
<keyword evidence="10" id="KW-1015">Disulfide bond</keyword>
<dbReference type="SMART" id="SM00236">
    <property type="entry name" value="fCBD"/>
    <property type="match status" value="1"/>
</dbReference>
<dbReference type="GO" id="GO:0004497">
    <property type="term" value="F:monooxygenase activity"/>
    <property type="evidence" value="ECO:0007669"/>
    <property type="project" value="UniProtKB-KW"/>
</dbReference>
<evidence type="ECO:0000256" key="14">
    <source>
        <dbReference type="ARBA" id="ARBA00045077"/>
    </source>
</evidence>
<dbReference type="InterPro" id="IPR049892">
    <property type="entry name" value="AA9"/>
</dbReference>
<evidence type="ECO:0000256" key="17">
    <source>
        <dbReference type="SAM" id="SignalP"/>
    </source>
</evidence>
<keyword evidence="3" id="KW-0964">Secreted</keyword>
<dbReference type="InterPro" id="IPR032675">
    <property type="entry name" value="LRR_dom_sf"/>
</dbReference>
<evidence type="ECO:0000256" key="12">
    <source>
        <dbReference type="ARBA" id="ARBA00023326"/>
    </source>
</evidence>
<accession>A0A284RFG6</accession>
<evidence type="ECO:0000256" key="8">
    <source>
        <dbReference type="ARBA" id="ARBA00023008"/>
    </source>
</evidence>
<dbReference type="GO" id="GO:0030245">
    <property type="term" value="P:cellulose catabolic process"/>
    <property type="evidence" value="ECO:0007669"/>
    <property type="project" value="UniProtKB-UniRule"/>
</dbReference>
<dbReference type="STRING" id="47428.A0A284RFG6"/>
<evidence type="ECO:0000256" key="16">
    <source>
        <dbReference type="SAM" id="MobiDB-lite"/>
    </source>
</evidence>
<keyword evidence="8" id="KW-0186">Copper</keyword>
<proteinExistence type="inferred from homology"/>
<evidence type="ECO:0000313" key="19">
    <source>
        <dbReference type="EMBL" id="SJL07493.1"/>
    </source>
</evidence>
<dbReference type="GO" id="GO:0030248">
    <property type="term" value="F:cellulose binding"/>
    <property type="evidence" value="ECO:0007669"/>
    <property type="project" value="UniProtKB-UniRule"/>
</dbReference>
<dbReference type="EC" id="1.14.99.56" evidence="15"/>
<feature type="compositionally biased region" description="Polar residues" evidence="16">
    <location>
        <begin position="26"/>
        <end position="48"/>
    </location>
</feature>
<dbReference type="GO" id="GO:0005576">
    <property type="term" value="C:extracellular region"/>
    <property type="evidence" value="ECO:0007669"/>
    <property type="project" value="UniProtKB-SubCell"/>
</dbReference>
<dbReference type="SUPFAM" id="SSF52047">
    <property type="entry name" value="RNI-like"/>
    <property type="match status" value="1"/>
</dbReference>
<evidence type="ECO:0000256" key="10">
    <source>
        <dbReference type="ARBA" id="ARBA00023157"/>
    </source>
</evidence>
<evidence type="ECO:0000256" key="4">
    <source>
        <dbReference type="ARBA" id="ARBA00022723"/>
    </source>
</evidence>
<evidence type="ECO:0000256" key="9">
    <source>
        <dbReference type="ARBA" id="ARBA00023033"/>
    </source>
</evidence>
<gene>
    <name evidence="19" type="ORF">ARMOST_10843</name>
</gene>
<evidence type="ECO:0000256" key="1">
    <source>
        <dbReference type="ARBA" id="ARBA00001973"/>
    </source>
</evidence>
<evidence type="ECO:0000313" key="20">
    <source>
        <dbReference type="Proteomes" id="UP000219338"/>
    </source>
</evidence>
<evidence type="ECO:0000256" key="7">
    <source>
        <dbReference type="ARBA" id="ARBA00023002"/>
    </source>
</evidence>
<dbReference type="OrthoDB" id="2921803at2759"/>
<dbReference type="PROSITE" id="PS51164">
    <property type="entry name" value="CBM1_2"/>
    <property type="match status" value="1"/>
</dbReference>
<keyword evidence="9" id="KW-0503">Monooxygenase</keyword>
<feature type="compositionally biased region" description="Low complexity" evidence="16">
    <location>
        <begin position="49"/>
        <end position="65"/>
    </location>
</feature>
<dbReference type="Gene3D" id="3.80.10.10">
    <property type="entry name" value="Ribonuclease Inhibitor"/>
    <property type="match status" value="1"/>
</dbReference>
<evidence type="ECO:0000256" key="6">
    <source>
        <dbReference type="ARBA" id="ARBA00023001"/>
    </source>
</evidence>
<comment type="catalytic activity">
    <reaction evidence="14">
        <text>[(1-&gt;4)-beta-D-glucosyl]n+m + reduced acceptor + O2 = 4-dehydro-beta-D-glucosyl-[(1-&gt;4)-beta-D-glucosyl]n-1 + [(1-&gt;4)-beta-D-glucosyl]m + acceptor + H2O.</text>
        <dbReference type="EC" id="1.14.99.56"/>
    </reaction>
</comment>
<evidence type="ECO:0000259" key="18">
    <source>
        <dbReference type="PROSITE" id="PS51164"/>
    </source>
</evidence>
<protein>
    <recommendedName>
        <fullName evidence="15">lytic cellulose monooxygenase (C4-dehydrogenating)</fullName>
        <ecNumber evidence="15">1.14.99.56</ecNumber>
    </recommendedName>
</protein>
<feature type="chain" id="PRO_5012831739" description="lytic cellulose monooxygenase (C4-dehydrogenating)" evidence="17">
    <location>
        <begin position="17"/>
        <end position="688"/>
    </location>
</feature>
<evidence type="ECO:0000256" key="11">
    <source>
        <dbReference type="ARBA" id="ARBA00023277"/>
    </source>
</evidence>
<dbReference type="InterPro" id="IPR005103">
    <property type="entry name" value="AA9_LPMO"/>
</dbReference>
<feature type="domain" description="CBM1" evidence="18">
    <location>
        <begin position="66"/>
        <end position="103"/>
    </location>
</feature>
<comment type="subcellular location">
    <subcellularLocation>
        <location evidence="2">Secreted</location>
    </subcellularLocation>
</comment>
<dbReference type="AlphaFoldDB" id="A0A284RFG6"/>
<dbReference type="GO" id="GO:0008810">
    <property type="term" value="F:cellulase activity"/>
    <property type="evidence" value="ECO:0007669"/>
    <property type="project" value="UniProtKB-UniRule"/>
</dbReference>
<evidence type="ECO:0000256" key="13">
    <source>
        <dbReference type="ARBA" id="ARBA00044502"/>
    </source>
</evidence>
<keyword evidence="5 17" id="KW-0732">Signal</keyword>
<comment type="cofactor">
    <cofactor evidence="1">
        <name>Cu(2+)</name>
        <dbReference type="ChEBI" id="CHEBI:29036"/>
    </cofactor>
</comment>
<evidence type="ECO:0000256" key="3">
    <source>
        <dbReference type="ARBA" id="ARBA00022525"/>
    </source>
</evidence>
<keyword evidence="6" id="KW-0136">Cellulose degradation</keyword>
<dbReference type="Pfam" id="PF00734">
    <property type="entry name" value="CBM_1"/>
    <property type="match status" value="1"/>
</dbReference>
<dbReference type="CDD" id="cd21175">
    <property type="entry name" value="LPMO_AA9"/>
    <property type="match status" value="1"/>
</dbReference>
<keyword evidence="4" id="KW-0479">Metal-binding</keyword>
<evidence type="ECO:0000256" key="2">
    <source>
        <dbReference type="ARBA" id="ARBA00004613"/>
    </source>
</evidence>
<dbReference type="PANTHER" id="PTHR33353:SF10">
    <property type="entry name" value="ENDO-BETA-1,4-GLUCANASE D"/>
    <property type="match status" value="1"/>
</dbReference>
<feature type="region of interest" description="Disordered" evidence="16">
    <location>
        <begin position="26"/>
        <end position="65"/>
    </location>
</feature>
<comment type="similarity">
    <text evidence="13">Belongs to the polysaccharide monooxygenase AA9 family.</text>
</comment>
<keyword evidence="12" id="KW-0624">Polysaccharide degradation</keyword>